<accession>F0ZJ97</accession>
<proteinExistence type="predicted"/>
<evidence type="ECO:0000313" key="2">
    <source>
        <dbReference type="Proteomes" id="UP000001064"/>
    </source>
</evidence>
<dbReference type="EMBL" id="GL871041">
    <property type="protein sequence ID" value="EGC35980.1"/>
    <property type="molecule type" value="Genomic_DNA"/>
</dbReference>
<dbReference type="VEuPathDB" id="AmoebaDB:DICPUDRAFT_151606"/>
<dbReference type="InParanoid" id="F0ZJ97"/>
<protein>
    <submittedName>
        <fullName evidence="1">Uncharacterized protein</fullName>
    </submittedName>
</protein>
<dbReference type="AlphaFoldDB" id="F0ZJ97"/>
<dbReference type="RefSeq" id="XP_003287481.1">
    <property type="nucleotide sequence ID" value="XM_003287433.1"/>
</dbReference>
<dbReference type="Proteomes" id="UP000001064">
    <property type="component" value="Unassembled WGS sequence"/>
</dbReference>
<sequence length="185" mass="21101">MAENLWDYNFNGGSHEFVGMDLSACDGFFVSCFFRKGNTHANDVYDQIIVTNDNGPLQNDHVISLAVAALAFSMFVHDNQNIPIGEVCKIGKIIKKKLNNQKNLYRVPKSINSDKENQELSEDSIDYLKYPKTREKIQATINSLNNALSDNDYGAIFFEKFLAGVNHFYVNKVYTKPKKHYFKAQ</sequence>
<keyword evidence="2" id="KW-1185">Reference proteome</keyword>
<reference evidence="2" key="1">
    <citation type="journal article" date="2011" name="Genome Biol.">
        <title>Comparative genomics of the social amoebae Dictyostelium discoideum and Dictyostelium purpureum.</title>
        <authorList>
            <consortium name="US DOE Joint Genome Institute (JGI-PGF)"/>
            <person name="Sucgang R."/>
            <person name="Kuo A."/>
            <person name="Tian X."/>
            <person name="Salerno W."/>
            <person name="Parikh A."/>
            <person name="Feasley C.L."/>
            <person name="Dalin E."/>
            <person name="Tu H."/>
            <person name="Huang E."/>
            <person name="Barry K."/>
            <person name="Lindquist E."/>
            <person name="Shapiro H."/>
            <person name="Bruce D."/>
            <person name="Schmutz J."/>
            <person name="Salamov A."/>
            <person name="Fey P."/>
            <person name="Gaudet P."/>
            <person name="Anjard C."/>
            <person name="Babu M.M."/>
            <person name="Basu S."/>
            <person name="Bushmanova Y."/>
            <person name="van der Wel H."/>
            <person name="Katoh-Kurasawa M."/>
            <person name="Dinh C."/>
            <person name="Coutinho P.M."/>
            <person name="Saito T."/>
            <person name="Elias M."/>
            <person name="Schaap P."/>
            <person name="Kay R.R."/>
            <person name="Henrissat B."/>
            <person name="Eichinger L."/>
            <person name="Rivero F."/>
            <person name="Putnam N.H."/>
            <person name="West C.M."/>
            <person name="Loomis W.F."/>
            <person name="Chisholm R.L."/>
            <person name="Shaulsky G."/>
            <person name="Strassmann J.E."/>
            <person name="Queller D.C."/>
            <person name="Kuspa A."/>
            <person name="Grigoriev I.V."/>
        </authorList>
    </citation>
    <scope>NUCLEOTIDE SEQUENCE [LARGE SCALE GENOMIC DNA]</scope>
    <source>
        <strain evidence="2">QSDP1</strain>
    </source>
</reference>
<evidence type="ECO:0000313" key="1">
    <source>
        <dbReference type="EMBL" id="EGC35980.1"/>
    </source>
</evidence>
<gene>
    <name evidence="1" type="ORF">DICPUDRAFT_151606</name>
</gene>
<name>F0ZJ97_DICPU</name>
<organism evidence="1 2">
    <name type="scientific">Dictyostelium purpureum</name>
    <name type="common">Slime mold</name>
    <dbReference type="NCBI Taxonomy" id="5786"/>
    <lineage>
        <taxon>Eukaryota</taxon>
        <taxon>Amoebozoa</taxon>
        <taxon>Evosea</taxon>
        <taxon>Eumycetozoa</taxon>
        <taxon>Dictyostelia</taxon>
        <taxon>Dictyosteliales</taxon>
        <taxon>Dictyosteliaceae</taxon>
        <taxon>Dictyostelium</taxon>
    </lineage>
</organism>
<dbReference type="KEGG" id="dpp:DICPUDRAFT_151606"/>
<dbReference type="GeneID" id="10500384"/>